<feature type="domain" description="Putative beta-lactamase-inhibitor-like PepSY-like" evidence="1">
    <location>
        <begin position="64"/>
        <end position="144"/>
    </location>
</feature>
<dbReference type="EMBL" id="JACEUX010000001">
    <property type="protein sequence ID" value="MBA5245964.1"/>
    <property type="molecule type" value="Genomic_DNA"/>
</dbReference>
<evidence type="ECO:0000313" key="3">
    <source>
        <dbReference type="EMBL" id="QMS98642.1"/>
    </source>
</evidence>
<evidence type="ECO:0000313" key="5">
    <source>
        <dbReference type="Proteomes" id="UP000539710"/>
    </source>
</evidence>
<keyword evidence="5" id="KW-1185">Reference proteome</keyword>
<reference evidence="3" key="1">
    <citation type="submission" date="2020-07" db="EMBL/GenBank/DDBJ databases">
        <title>Chryseobacterium sp. CX-624.</title>
        <authorList>
            <person name="Yang C."/>
        </authorList>
    </citation>
    <scope>NUCLEOTIDE SEQUENCE</scope>
    <source>
        <strain evidence="3">CX-624</strain>
    </source>
</reference>
<name>A0A7D7LMP7_9FLAO</name>
<dbReference type="EMBL" id="CP059472">
    <property type="protein sequence ID" value="QMS98642.1"/>
    <property type="molecule type" value="Genomic_DNA"/>
</dbReference>
<dbReference type="PROSITE" id="PS51257">
    <property type="entry name" value="PROKAR_LIPOPROTEIN"/>
    <property type="match status" value="1"/>
</dbReference>
<dbReference type="Pfam" id="PF11396">
    <property type="entry name" value="PepSY_like"/>
    <property type="match status" value="1"/>
</dbReference>
<evidence type="ECO:0000259" key="1">
    <source>
        <dbReference type="Pfam" id="PF11396"/>
    </source>
</evidence>
<reference evidence="5" key="3">
    <citation type="submission" date="2020-07" db="EMBL/GenBank/DDBJ databases">
        <title>Flavobacterium sp. xlx-214.</title>
        <authorList>
            <person name="Yang C."/>
        </authorList>
    </citation>
    <scope>NUCLEOTIDE SEQUENCE [LARGE SCALE GENOMIC DNA]</scope>
    <source>
        <strain evidence="5">CX-624</strain>
    </source>
</reference>
<dbReference type="SUPFAM" id="SSF160574">
    <property type="entry name" value="BT0923-like"/>
    <property type="match status" value="1"/>
</dbReference>
<sequence length="148" mass="16175">MKNINMKLRSLTLAAATYLVMLSCDEQKIVKPAELPAEVTSYITTHFPGTNIAQASTERDGLGKNYDITLTDGTHVEFNGKSEVTDLTSTNALPLAVVPAKIQQYVTANYPGSYITGWESDGNMQQAKLDNGIKLEFDKAGGFKRIDQ</sequence>
<dbReference type="Gene3D" id="3.40.1420.30">
    <property type="match status" value="1"/>
</dbReference>
<evidence type="ECO:0000313" key="2">
    <source>
        <dbReference type="EMBL" id="MBA5245964.1"/>
    </source>
</evidence>
<dbReference type="AlphaFoldDB" id="A0A7D7LMP7"/>
<accession>A0A7D7LMP7</accession>
<proteinExistence type="predicted"/>
<gene>
    <name evidence="3" type="ORF">H1R16_01105</name>
    <name evidence="2" type="ORF">H2507_02165</name>
</gene>
<dbReference type="KEGG" id="cbau:H1R16_01105"/>
<reference evidence="4" key="2">
    <citation type="submission" date="2020-07" db="EMBL/GenBank/DDBJ databases">
        <title>Chryseobacterium sp.cx-624.</title>
        <authorList>
            <person name="Yang C."/>
        </authorList>
    </citation>
    <scope>NUCLEOTIDE SEQUENCE [LARGE SCALE GENOMIC DNA]</scope>
    <source>
        <strain evidence="4">cx-624</strain>
    </source>
</reference>
<dbReference type="InterPro" id="IPR021533">
    <property type="entry name" value="PepSY-like"/>
</dbReference>
<protein>
    <submittedName>
        <fullName evidence="3">PepSY-like domain-containing protein</fullName>
    </submittedName>
</protein>
<evidence type="ECO:0000313" key="4">
    <source>
        <dbReference type="Proteomes" id="UP000515349"/>
    </source>
</evidence>
<organism evidence="3 4">
    <name type="scientific">Marnyiella aurantia</name>
    <dbReference type="NCBI Taxonomy" id="2758037"/>
    <lineage>
        <taxon>Bacteria</taxon>
        <taxon>Pseudomonadati</taxon>
        <taxon>Bacteroidota</taxon>
        <taxon>Flavobacteriia</taxon>
        <taxon>Flavobacteriales</taxon>
        <taxon>Weeksellaceae</taxon>
        <taxon>Marnyiella</taxon>
    </lineage>
</organism>
<dbReference type="RefSeq" id="WP_181886072.1">
    <property type="nucleotide sequence ID" value="NZ_CP059472.1"/>
</dbReference>
<dbReference type="Proteomes" id="UP000515349">
    <property type="component" value="Chromosome"/>
</dbReference>
<reference evidence="2" key="4">
    <citation type="submission" date="2020-07" db="EMBL/GenBank/DDBJ databases">
        <authorList>
            <person name="Yang C."/>
        </authorList>
    </citation>
    <scope>NUCLEOTIDE SEQUENCE</scope>
    <source>
        <strain evidence="2">Cx-624</strain>
    </source>
</reference>
<dbReference type="Proteomes" id="UP000539710">
    <property type="component" value="Unassembled WGS sequence"/>
</dbReference>